<evidence type="ECO:0000313" key="3">
    <source>
        <dbReference type="Proteomes" id="UP001054945"/>
    </source>
</evidence>
<dbReference type="EMBL" id="BPLR01005763">
    <property type="protein sequence ID" value="GIY04874.1"/>
    <property type="molecule type" value="Genomic_DNA"/>
</dbReference>
<dbReference type="AlphaFoldDB" id="A0AAV4Q8D9"/>
<proteinExistence type="predicted"/>
<sequence>MAPAGFEAEKDLFFGFHFRQYFFFPLSAKFTYECRPPREQGEWKRGKKARKRDKKSNSHRFWKSCYAESTRAAFAFEPDSFQTPPKTNADLLGLLSLSLCNRHPCVVIILVDLFSYSSGFQDIF</sequence>
<feature type="compositionally biased region" description="Basic residues" evidence="1">
    <location>
        <begin position="45"/>
        <end position="59"/>
    </location>
</feature>
<gene>
    <name evidence="2" type="ORF">CEXT_400391</name>
</gene>
<evidence type="ECO:0000313" key="2">
    <source>
        <dbReference type="EMBL" id="GIY04874.1"/>
    </source>
</evidence>
<reference evidence="2 3" key="1">
    <citation type="submission" date="2021-06" db="EMBL/GenBank/DDBJ databases">
        <title>Caerostris extrusa draft genome.</title>
        <authorList>
            <person name="Kono N."/>
            <person name="Arakawa K."/>
        </authorList>
    </citation>
    <scope>NUCLEOTIDE SEQUENCE [LARGE SCALE GENOMIC DNA]</scope>
</reference>
<dbReference type="Proteomes" id="UP001054945">
    <property type="component" value="Unassembled WGS sequence"/>
</dbReference>
<name>A0AAV4Q8D9_CAEEX</name>
<feature type="region of interest" description="Disordered" evidence="1">
    <location>
        <begin position="38"/>
        <end position="59"/>
    </location>
</feature>
<accession>A0AAV4Q8D9</accession>
<keyword evidence="3" id="KW-1185">Reference proteome</keyword>
<evidence type="ECO:0000256" key="1">
    <source>
        <dbReference type="SAM" id="MobiDB-lite"/>
    </source>
</evidence>
<comment type="caution">
    <text evidence="2">The sequence shown here is derived from an EMBL/GenBank/DDBJ whole genome shotgun (WGS) entry which is preliminary data.</text>
</comment>
<organism evidence="2 3">
    <name type="scientific">Caerostris extrusa</name>
    <name type="common">Bark spider</name>
    <name type="synonym">Caerostris bankana</name>
    <dbReference type="NCBI Taxonomy" id="172846"/>
    <lineage>
        <taxon>Eukaryota</taxon>
        <taxon>Metazoa</taxon>
        <taxon>Ecdysozoa</taxon>
        <taxon>Arthropoda</taxon>
        <taxon>Chelicerata</taxon>
        <taxon>Arachnida</taxon>
        <taxon>Araneae</taxon>
        <taxon>Araneomorphae</taxon>
        <taxon>Entelegynae</taxon>
        <taxon>Araneoidea</taxon>
        <taxon>Araneidae</taxon>
        <taxon>Caerostris</taxon>
    </lineage>
</organism>
<protein>
    <submittedName>
        <fullName evidence="2">Uncharacterized protein</fullName>
    </submittedName>
</protein>